<reference evidence="1" key="1">
    <citation type="submission" date="2016-03" db="EMBL/GenBank/DDBJ databases">
        <title>Mechanisms controlling the formation of the plant cell surface in tip-growing cells are functionally conserved among land plants.</title>
        <authorList>
            <person name="Honkanen S."/>
            <person name="Jones V.A."/>
            <person name="Morieri G."/>
            <person name="Champion C."/>
            <person name="Hetherington A.J."/>
            <person name="Kelly S."/>
            <person name="Saint-Marcoux D."/>
            <person name="Proust H."/>
            <person name="Prescott H."/>
            <person name="Dolan L."/>
        </authorList>
    </citation>
    <scope>NUCLEOTIDE SEQUENCE [LARGE SCALE GENOMIC DNA]</scope>
    <source>
        <tissue evidence="1">Whole gametophyte</tissue>
    </source>
</reference>
<comment type="caution">
    <text evidence="1">The sequence shown here is derived from an EMBL/GenBank/DDBJ whole genome shotgun (WGS) entry which is preliminary data.</text>
</comment>
<evidence type="ECO:0000313" key="1">
    <source>
        <dbReference type="EMBL" id="OAE30872.1"/>
    </source>
</evidence>
<gene>
    <name evidence="1" type="ORF">AXG93_3943s1030</name>
</gene>
<accession>A0A176WEU7</accession>
<organism evidence="1 2">
    <name type="scientific">Marchantia polymorpha subsp. ruderalis</name>
    <dbReference type="NCBI Taxonomy" id="1480154"/>
    <lineage>
        <taxon>Eukaryota</taxon>
        <taxon>Viridiplantae</taxon>
        <taxon>Streptophyta</taxon>
        <taxon>Embryophyta</taxon>
        <taxon>Marchantiophyta</taxon>
        <taxon>Marchantiopsida</taxon>
        <taxon>Marchantiidae</taxon>
        <taxon>Marchantiales</taxon>
        <taxon>Marchantiaceae</taxon>
        <taxon>Marchantia</taxon>
    </lineage>
</organism>
<sequence>MGPPLLLAMIQGLPSSLKAGKETRKQKQRWNLWEMAKALVVILYMHNQEYGSLLCYDPSLPSPLLCSALVYLGVASQSKQKFSVYTMISSVRLMHIAAVMLPSWGNSKRARQQSGEKLQPIWKFANSELLLEKRRKIGVLNNLIISMSGLSSSIMSYVMITVSFEWSQALLGVFCIVDYKDVGPVKVTLSLNEA</sequence>
<dbReference type="AlphaFoldDB" id="A0A176WEU7"/>
<protein>
    <submittedName>
        <fullName evidence="1">Uncharacterized protein</fullName>
    </submittedName>
</protein>
<dbReference type="EMBL" id="LVLJ01001228">
    <property type="protein sequence ID" value="OAE30872.1"/>
    <property type="molecule type" value="Genomic_DNA"/>
</dbReference>
<name>A0A176WEU7_MARPO</name>
<evidence type="ECO:0000313" key="2">
    <source>
        <dbReference type="Proteomes" id="UP000077202"/>
    </source>
</evidence>
<keyword evidence="2" id="KW-1185">Reference proteome</keyword>
<proteinExistence type="predicted"/>
<dbReference type="Proteomes" id="UP000077202">
    <property type="component" value="Unassembled WGS sequence"/>
</dbReference>